<proteinExistence type="predicted"/>
<reference evidence="1" key="1">
    <citation type="submission" date="2021-01" db="EMBL/GenBank/DDBJ databases">
        <title>Phytophthora aleatoria, a newly-described species from Pinus radiata is distinct from Phytophthora cactorum isolates based on comparative genomics.</title>
        <authorList>
            <person name="Mcdougal R."/>
            <person name="Panda P."/>
            <person name="Williams N."/>
            <person name="Studholme D.J."/>
        </authorList>
    </citation>
    <scope>NUCLEOTIDE SEQUENCE</scope>
    <source>
        <strain evidence="1">NZFS 3830</strain>
    </source>
</reference>
<evidence type="ECO:0000313" key="2">
    <source>
        <dbReference type="Proteomes" id="UP000688947"/>
    </source>
</evidence>
<dbReference type="Proteomes" id="UP000688947">
    <property type="component" value="Unassembled WGS sequence"/>
</dbReference>
<protein>
    <submittedName>
        <fullName evidence="1">Uncharacterized protein</fullName>
    </submittedName>
</protein>
<gene>
    <name evidence="1" type="ORF">JG687_00016838</name>
</gene>
<dbReference type="OrthoDB" id="125011at2759"/>
<accession>A0A8T1TS14</accession>
<name>A0A8T1TS14_9STRA</name>
<feature type="non-terminal residue" evidence="1">
    <location>
        <position position="1"/>
    </location>
</feature>
<comment type="caution">
    <text evidence="1">The sequence shown here is derived from an EMBL/GenBank/DDBJ whole genome shotgun (WGS) entry which is preliminary data.</text>
</comment>
<organism evidence="1 2">
    <name type="scientific">Phytophthora cactorum</name>
    <dbReference type="NCBI Taxonomy" id="29920"/>
    <lineage>
        <taxon>Eukaryota</taxon>
        <taxon>Sar</taxon>
        <taxon>Stramenopiles</taxon>
        <taxon>Oomycota</taxon>
        <taxon>Peronosporomycetes</taxon>
        <taxon>Peronosporales</taxon>
        <taxon>Peronosporaceae</taxon>
        <taxon>Phytophthora</taxon>
    </lineage>
</organism>
<dbReference type="EMBL" id="JAENGZ010001793">
    <property type="protein sequence ID" value="KAG6946214.1"/>
    <property type="molecule type" value="Genomic_DNA"/>
</dbReference>
<dbReference type="AlphaFoldDB" id="A0A8T1TS14"/>
<evidence type="ECO:0000313" key="1">
    <source>
        <dbReference type="EMBL" id="KAG6946214.1"/>
    </source>
</evidence>
<sequence>VREVLHNLIVDPKHQKHYDTHSIRKEVATFACSGSAGGPSIVSVCLRVGWSLGGVQDHYIRYESAGDQFLGRVVADLPLNRPEFATLPPHFKDNEDRTLCAFVREMYPELQQVND</sequence>